<keyword evidence="2" id="KW-1185">Reference proteome</keyword>
<dbReference type="EMBL" id="JANRMS010000543">
    <property type="protein sequence ID" value="KAJ3538063.1"/>
    <property type="molecule type" value="Genomic_DNA"/>
</dbReference>
<comment type="caution">
    <text evidence="1">The sequence shown here is derived from an EMBL/GenBank/DDBJ whole genome shotgun (WGS) entry which is preliminary data.</text>
</comment>
<reference evidence="1" key="1">
    <citation type="submission" date="2022-08" db="EMBL/GenBank/DDBJ databases">
        <title>Genome Sequence of Fusarium decemcellulare.</title>
        <authorList>
            <person name="Buettner E."/>
        </authorList>
    </citation>
    <scope>NUCLEOTIDE SEQUENCE</scope>
    <source>
        <strain evidence="1">Babe19</strain>
    </source>
</reference>
<accession>A0ACC1SEI8</accession>
<protein>
    <submittedName>
        <fullName evidence="1">Uncharacterized protein</fullName>
    </submittedName>
</protein>
<name>A0ACC1SEI8_9HYPO</name>
<proteinExistence type="predicted"/>
<dbReference type="Proteomes" id="UP001148629">
    <property type="component" value="Unassembled WGS sequence"/>
</dbReference>
<organism evidence="1 2">
    <name type="scientific">Fusarium decemcellulare</name>
    <dbReference type="NCBI Taxonomy" id="57161"/>
    <lineage>
        <taxon>Eukaryota</taxon>
        <taxon>Fungi</taxon>
        <taxon>Dikarya</taxon>
        <taxon>Ascomycota</taxon>
        <taxon>Pezizomycotina</taxon>
        <taxon>Sordariomycetes</taxon>
        <taxon>Hypocreomycetidae</taxon>
        <taxon>Hypocreales</taxon>
        <taxon>Nectriaceae</taxon>
        <taxon>Fusarium</taxon>
        <taxon>Fusarium decemcellulare species complex</taxon>
    </lineage>
</organism>
<gene>
    <name evidence="1" type="ORF">NM208_g6072</name>
</gene>
<sequence length="1134" mass="125674">MPRSAIDMAVGGGSQTVKNNLGPTRDAGLTTPKTTSPESASMVIKILVYAAVVVALVYIALSFPRLQQEWKLYSHRKQLPPGPKTIRTGIRKPWLWFQELSQQYGDVVYLQLGPTPTIILGSAQAAWDLLEKRGAIFSSRPRFIMGGELLSGGMRGLMAPYASYWRRWRKLLHSGFMQRQSESYRPVQSLESKVLMHDLLKSPADFRTHLERYAASVIVTVTYGRRVEDVRSDIVVQRNAESMERLTLVNIPGKFAVERYPALKYIPSFLAPWKAEVLQQRQKDIRLYTELMDEVRDKVAKGIAPTCFAKHLLEEQENLGMSDLELAYTAGSPFGAGVETSAGSLASFLLACAKFGPQFIPRAQEELDRVVGSDRLPTFDDLPKLEFVRAIASETLRWRPVAVLGGTPHASTADHVYKGMFIPKGSTIIAPLWSIHLNEADFPEPHEFKPERFMEERNYPGTFGHSAFGWGRRVCPGMHLGSASVVLNIARILWGFEVNPAKDEKGKDVDVDIFAYSEGFNSSPLPFPCSITPRSATHAEIVEQEYQEALGELTAYTATTRPWLASRADGIAVQSQKLLQFIFNFFDCIDDTSIMAEPFEKEKNDGISAVESQTQGETVQPNELKRDFKPRQVFMFSIACAIGTGLVIGTGSALSRGGPGSLLIAYLLIGLTVFFVMTALGEMATFLPMNKGFGGYATRMVDPAFGFATGWNYVFKYIIATPTNLTAAGLVIQFWRPDLNVAIWITVFGVLIVTINILHVNSFGETEFWLGFAKVLIMTTLILATFVVSMGGGPNHERSGFRYWQEPGAFAEYLLEGPKGKFLGFWACCCQACFGFTGTEVVGMTFGETPNPRKNVPKAVKQTFWRIACFYILGVLVLGMGVPYDNEQLIGATKQATSGAASPFVVAVSLAGVGVFKDIINGCLLVFTLSAASSDIYCASRSLYGLARDGQAPKLFSIALENGNPIYAVAVTSVFICLGYLNATKSSSAVFGYLVSLVTVFAVLNWVAILVTHIRFRQALKAQGIQTADLPYVGMIQPYGSYFSLFISMLVIIFNGYDAFIPHFKADVFVLKYIGTLLFVGNIIGWKFWKRTTFWAASEIDLVTGRREFEEMESKEDASWRDGFFKKILKKIRR</sequence>
<evidence type="ECO:0000313" key="2">
    <source>
        <dbReference type="Proteomes" id="UP001148629"/>
    </source>
</evidence>
<evidence type="ECO:0000313" key="1">
    <source>
        <dbReference type="EMBL" id="KAJ3538063.1"/>
    </source>
</evidence>